<proteinExistence type="predicted"/>
<feature type="region of interest" description="Disordered" evidence="2">
    <location>
        <begin position="81"/>
        <end position="101"/>
    </location>
</feature>
<gene>
    <name evidence="4" type="ORF">HTEP1355_LOCUS8173</name>
</gene>
<dbReference type="PROSITE" id="PS00018">
    <property type="entry name" value="EF_HAND_1"/>
    <property type="match status" value="1"/>
</dbReference>
<organism evidence="4">
    <name type="scientific">Hemiselmis tepida</name>
    <dbReference type="NCBI Taxonomy" id="464990"/>
    <lineage>
        <taxon>Eukaryota</taxon>
        <taxon>Cryptophyceae</taxon>
        <taxon>Cryptomonadales</taxon>
        <taxon>Hemiselmidaceae</taxon>
        <taxon>Hemiselmis</taxon>
    </lineage>
</organism>
<dbReference type="CDD" id="cd00051">
    <property type="entry name" value="EFh"/>
    <property type="match status" value="1"/>
</dbReference>
<dbReference type="Gene3D" id="1.10.238.10">
    <property type="entry name" value="EF-hand"/>
    <property type="match status" value="1"/>
</dbReference>
<dbReference type="PROSITE" id="PS50222">
    <property type="entry name" value="EF_HAND_2"/>
    <property type="match status" value="1"/>
</dbReference>
<dbReference type="InterPro" id="IPR002048">
    <property type="entry name" value="EF_hand_dom"/>
</dbReference>
<evidence type="ECO:0000313" key="4">
    <source>
        <dbReference type="EMBL" id="CAD8794540.1"/>
    </source>
</evidence>
<sequence>MAAAGIAYRKQKERMARIAQERADNKAFVDDVMKTWDHSKTGDLQIDELQAWLSASCNDNQPVTEAEAKWVIYMVQGPQNKQGGGASTNSGGSAASTNSGFAQRLERAVQPGELPKALEHFMAYKKARGTIESTFAKFDTDNSGGLDKAQLGNLLVELNEGDPVQDEETQWVMEHADVLGNETITKPELIIAISLWYGHFDKRAEAVGASAMCGGCSLQ</sequence>
<dbReference type="EMBL" id="HBFN01014183">
    <property type="protein sequence ID" value="CAD8794540.1"/>
    <property type="molecule type" value="Transcribed_RNA"/>
</dbReference>
<name>A0A7S0VTP5_9CRYP</name>
<dbReference type="SUPFAM" id="SSF47473">
    <property type="entry name" value="EF-hand"/>
    <property type="match status" value="1"/>
</dbReference>
<dbReference type="InterPro" id="IPR018247">
    <property type="entry name" value="EF_Hand_1_Ca_BS"/>
</dbReference>
<protein>
    <recommendedName>
        <fullName evidence="3">EF-hand domain-containing protein</fullName>
    </recommendedName>
</protein>
<feature type="compositionally biased region" description="Low complexity" evidence="2">
    <location>
        <begin position="87"/>
        <end position="100"/>
    </location>
</feature>
<feature type="domain" description="EF-hand" evidence="3">
    <location>
        <begin position="126"/>
        <end position="161"/>
    </location>
</feature>
<evidence type="ECO:0000256" key="2">
    <source>
        <dbReference type="SAM" id="MobiDB-lite"/>
    </source>
</evidence>
<keyword evidence="1" id="KW-0106">Calcium</keyword>
<dbReference type="SMART" id="SM00054">
    <property type="entry name" value="EFh"/>
    <property type="match status" value="3"/>
</dbReference>
<accession>A0A7S0VTP5</accession>
<dbReference type="InterPro" id="IPR011992">
    <property type="entry name" value="EF-hand-dom_pair"/>
</dbReference>
<dbReference type="AlphaFoldDB" id="A0A7S0VTP5"/>
<reference evidence="4" key="1">
    <citation type="submission" date="2021-01" db="EMBL/GenBank/DDBJ databases">
        <authorList>
            <person name="Corre E."/>
            <person name="Pelletier E."/>
            <person name="Niang G."/>
            <person name="Scheremetjew M."/>
            <person name="Finn R."/>
            <person name="Kale V."/>
            <person name="Holt S."/>
            <person name="Cochrane G."/>
            <person name="Meng A."/>
            <person name="Brown T."/>
            <person name="Cohen L."/>
        </authorList>
    </citation>
    <scope>NUCLEOTIDE SEQUENCE</scope>
    <source>
        <strain evidence="4">CCMP443</strain>
    </source>
</reference>
<evidence type="ECO:0000256" key="1">
    <source>
        <dbReference type="ARBA" id="ARBA00022837"/>
    </source>
</evidence>
<evidence type="ECO:0000259" key="3">
    <source>
        <dbReference type="PROSITE" id="PS50222"/>
    </source>
</evidence>
<dbReference type="GO" id="GO:0005509">
    <property type="term" value="F:calcium ion binding"/>
    <property type="evidence" value="ECO:0007669"/>
    <property type="project" value="InterPro"/>
</dbReference>